<comment type="caution">
    <text evidence="1">The sequence shown here is derived from an EMBL/GenBank/DDBJ whole genome shotgun (WGS) entry which is preliminary data.</text>
</comment>
<organism evidence="1 2">
    <name type="scientific">Eumeta variegata</name>
    <name type="common">Bagworm moth</name>
    <name type="synonym">Eumeta japonica</name>
    <dbReference type="NCBI Taxonomy" id="151549"/>
    <lineage>
        <taxon>Eukaryota</taxon>
        <taxon>Metazoa</taxon>
        <taxon>Ecdysozoa</taxon>
        <taxon>Arthropoda</taxon>
        <taxon>Hexapoda</taxon>
        <taxon>Insecta</taxon>
        <taxon>Pterygota</taxon>
        <taxon>Neoptera</taxon>
        <taxon>Endopterygota</taxon>
        <taxon>Lepidoptera</taxon>
        <taxon>Glossata</taxon>
        <taxon>Ditrysia</taxon>
        <taxon>Tineoidea</taxon>
        <taxon>Psychidae</taxon>
        <taxon>Oiketicinae</taxon>
        <taxon>Eumeta</taxon>
    </lineage>
</organism>
<gene>
    <name evidence="1" type="ORF">EVAR_86363_1</name>
</gene>
<dbReference type="AlphaFoldDB" id="A0A4C1YEU0"/>
<proteinExistence type="predicted"/>
<evidence type="ECO:0000313" key="2">
    <source>
        <dbReference type="Proteomes" id="UP000299102"/>
    </source>
</evidence>
<evidence type="ECO:0000313" key="1">
    <source>
        <dbReference type="EMBL" id="GBP73843.1"/>
    </source>
</evidence>
<dbReference type="EMBL" id="BGZK01001188">
    <property type="protein sequence ID" value="GBP73843.1"/>
    <property type="molecule type" value="Genomic_DNA"/>
</dbReference>
<dbReference type="Proteomes" id="UP000299102">
    <property type="component" value="Unassembled WGS sequence"/>
</dbReference>
<keyword evidence="2" id="KW-1185">Reference proteome</keyword>
<protein>
    <submittedName>
        <fullName evidence="1">Uncharacterized protein</fullName>
    </submittedName>
</protein>
<name>A0A4C1YEU0_EUMVA</name>
<accession>A0A4C1YEU0</accession>
<sequence length="125" mass="13892">MGHNCAVCDNENIDVYGNLCFVVDTVRGGAARRVVHSDVCADGAADTGRPYVLGSRALVLARRPLLLRRPIPATWHASGLVPIAQPLDRVTLRSLKQSFQLLIQTRHYISIYLESHAQEEESERK</sequence>
<reference evidence="1 2" key="1">
    <citation type="journal article" date="2019" name="Commun. Biol.">
        <title>The bagworm genome reveals a unique fibroin gene that provides high tensile strength.</title>
        <authorList>
            <person name="Kono N."/>
            <person name="Nakamura H."/>
            <person name="Ohtoshi R."/>
            <person name="Tomita M."/>
            <person name="Numata K."/>
            <person name="Arakawa K."/>
        </authorList>
    </citation>
    <scope>NUCLEOTIDE SEQUENCE [LARGE SCALE GENOMIC DNA]</scope>
</reference>